<evidence type="ECO:0000313" key="2">
    <source>
        <dbReference type="Proteomes" id="UP001385951"/>
    </source>
</evidence>
<comment type="caution">
    <text evidence="1">The sequence shown here is derived from an EMBL/GenBank/DDBJ whole genome shotgun (WGS) entry which is preliminary data.</text>
</comment>
<accession>A0AAW0G251</accession>
<sequence length="358" mass="39682">MTITFADLPSELLIAILSEACTDSGYTGCSLSLVSKDFRTLCLYSGVDIQCVALYGFQRMANFADMLKTRDKGARKVMHLFITDRDSVDNLLSSLTLNENDDSFARRTLENILRTISPHHLRTLTIHIPHCILSTPAGHPIFSYPFPSLTELSLYAGLNRQFFDNFLPSPSLKRLNIASYITLPEDIGASVCRIAPNLTHLRISLRTHRAYFSNIREVIKNYIEDVSPPTPLLSKPPIDFLASPAGDNPLPLSMGELPPSVHTFIVAFNPLCKAAVGSLASRNMNMQHHTDVAWVKRAIPSHPAWYGPGKCLLVQDQPSVIDLDEPEGVSLSTSGTMYSEWKERIQGNAGCWKHISTA</sequence>
<dbReference type="InterPro" id="IPR032675">
    <property type="entry name" value="LRR_dom_sf"/>
</dbReference>
<gene>
    <name evidence="1" type="ORF">QCA50_011277</name>
</gene>
<dbReference type="EMBL" id="JASBNA010000020">
    <property type="protein sequence ID" value="KAK7685414.1"/>
    <property type="molecule type" value="Genomic_DNA"/>
</dbReference>
<dbReference type="SUPFAM" id="SSF52047">
    <property type="entry name" value="RNI-like"/>
    <property type="match status" value="1"/>
</dbReference>
<evidence type="ECO:0008006" key="3">
    <source>
        <dbReference type="Google" id="ProtNLM"/>
    </source>
</evidence>
<reference evidence="1 2" key="1">
    <citation type="submission" date="2022-09" db="EMBL/GenBank/DDBJ databases">
        <authorList>
            <person name="Palmer J.M."/>
        </authorList>
    </citation>
    <scope>NUCLEOTIDE SEQUENCE [LARGE SCALE GENOMIC DNA]</scope>
    <source>
        <strain evidence="1 2">DSM 7382</strain>
    </source>
</reference>
<dbReference type="AlphaFoldDB" id="A0AAW0G251"/>
<dbReference type="Gene3D" id="3.80.10.10">
    <property type="entry name" value="Ribonuclease Inhibitor"/>
    <property type="match status" value="1"/>
</dbReference>
<name>A0AAW0G251_9APHY</name>
<proteinExistence type="predicted"/>
<organism evidence="1 2">
    <name type="scientific">Cerrena zonata</name>
    <dbReference type="NCBI Taxonomy" id="2478898"/>
    <lineage>
        <taxon>Eukaryota</taxon>
        <taxon>Fungi</taxon>
        <taxon>Dikarya</taxon>
        <taxon>Basidiomycota</taxon>
        <taxon>Agaricomycotina</taxon>
        <taxon>Agaricomycetes</taxon>
        <taxon>Polyporales</taxon>
        <taxon>Cerrenaceae</taxon>
        <taxon>Cerrena</taxon>
    </lineage>
</organism>
<evidence type="ECO:0000313" key="1">
    <source>
        <dbReference type="EMBL" id="KAK7685414.1"/>
    </source>
</evidence>
<protein>
    <recommendedName>
        <fullName evidence="3">F-box domain-containing protein</fullName>
    </recommendedName>
</protein>
<dbReference type="Proteomes" id="UP001385951">
    <property type="component" value="Unassembled WGS sequence"/>
</dbReference>
<keyword evidence="2" id="KW-1185">Reference proteome</keyword>